<evidence type="ECO:0000313" key="3">
    <source>
        <dbReference type="Proteomes" id="UP000077248"/>
    </source>
</evidence>
<sequence length="249" mass="28227">MLEAKRRTSSSRHRQHTSIRNDGIYIIGDTEIVVKNSGYMGYDTAPTHGPPRSEGRRHGRFEKSSYPSKHRKEIKRADAVNNGSQRARHRRHGRHPSRHSHDSSSTEGISSHRDEVSVKHSSNGASNEFDVSPPRATKTLMLLPNYPPIVDHVLFQPMVQENLRVQEQPRVDFLDSRQRPETSHHRLQCSASGVNAEARHPQTPSDQSSRSDEEFFDALSSLPDGLARAVNSESSQDYKLLEERALRIE</sequence>
<dbReference type="VEuPathDB" id="FungiDB:CC77DRAFT_1087507"/>
<evidence type="ECO:0000256" key="1">
    <source>
        <dbReference type="SAM" id="MobiDB-lite"/>
    </source>
</evidence>
<name>A0A177DTP6_ALTAL</name>
<evidence type="ECO:0000313" key="2">
    <source>
        <dbReference type="EMBL" id="OAG22907.1"/>
    </source>
</evidence>
<dbReference type="RefSeq" id="XP_018388328.1">
    <property type="nucleotide sequence ID" value="XM_018529456.1"/>
</dbReference>
<organism evidence="2 3">
    <name type="scientific">Alternaria alternata</name>
    <name type="common">Alternaria rot fungus</name>
    <name type="synonym">Torula alternata</name>
    <dbReference type="NCBI Taxonomy" id="5599"/>
    <lineage>
        <taxon>Eukaryota</taxon>
        <taxon>Fungi</taxon>
        <taxon>Dikarya</taxon>
        <taxon>Ascomycota</taxon>
        <taxon>Pezizomycotina</taxon>
        <taxon>Dothideomycetes</taxon>
        <taxon>Pleosporomycetidae</taxon>
        <taxon>Pleosporales</taxon>
        <taxon>Pleosporineae</taxon>
        <taxon>Pleosporaceae</taxon>
        <taxon>Alternaria</taxon>
        <taxon>Alternaria sect. Alternaria</taxon>
        <taxon>Alternaria alternata complex</taxon>
    </lineage>
</organism>
<protein>
    <submittedName>
        <fullName evidence="2">Uncharacterized protein</fullName>
    </submittedName>
</protein>
<reference evidence="2 3" key="1">
    <citation type="submission" date="2016-05" db="EMBL/GenBank/DDBJ databases">
        <title>Comparative analysis of secretome profiles of manganese(II)-oxidizing ascomycete fungi.</title>
        <authorList>
            <consortium name="DOE Joint Genome Institute"/>
            <person name="Zeiner C.A."/>
            <person name="Purvine S.O."/>
            <person name="Zink E.M."/>
            <person name="Wu S."/>
            <person name="Pasa-Tolic L."/>
            <person name="Chaput D.L."/>
            <person name="Haridas S."/>
            <person name="Grigoriev I.V."/>
            <person name="Santelli C.M."/>
            <person name="Hansel C.M."/>
        </authorList>
    </citation>
    <scope>NUCLEOTIDE SEQUENCE [LARGE SCALE GENOMIC DNA]</scope>
    <source>
        <strain evidence="2 3">SRC1lrK2f</strain>
    </source>
</reference>
<dbReference type="AlphaFoldDB" id="A0A177DTP6"/>
<accession>A0A177DTP6</accession>
<keyword evidence="3" id="KW-1185">Reference proteome</keyword>
<feature type="compositionally biased region" description="Basic and acidic residues" evidence="1">
    <location>
        <begin position="99"/>
        <end position="118"/>
    </location>
</feature>
<dbReference type="Proteomes" id="UP000077248">
    <property type="component" value="Unassembled WGS sequence"/>
</dbReference>
<dbReference type="KEGG" id="aalt:CC77DRAFT_1087507"/>
<feature type="region of interest" description="Disordered" evidence="1">
    <location>
        <begin position="41"/>
        <end position="132"/>
    </location>
</feature>
<feature type="region of interest" description="Disordered" evidence="1">
    <location>
        <begin position="177"/>
        <end position="218"/>
    </location>
</feature>
<feature type="compositionally biased region" description="Basic residues" evidence="1">
    <location>
        <begin position="86"/>
        <end position="98"/>
    </location>
</feature>
<proteinExistence type="predicted"/>
<dbReference type="GeneID" id="29115050"/>
<dbReference type="EMBL" id="KV441474">
    <property type="protein sequence ID" value="OAG22907.1"/>
    <property type="molecule type" value="Genomic_DNA"/>
</dbReference>
<gene>
    <name evidence="2" type="ORF">CC77DRAFT_1087507</name>
</gene>